<evidence type="ECO:0000313" key="3">
    <source>
        <dbReference type="EMBL" id="KAK0469008.1"/>
    </source>
</evidence>
<name>A0AA39NNQ6_ARMTA</name>
<organism evidence="3 4">
    <name type="scientific">Armillaria tabescens</name>
    <name type="common">Ringless honey mushroom</name>
    <name type="synonym">Agaricus tabescens</name>
    <dbReference type="NCBI Taxonomy" id="1929756"/>
    <lineage>
        <taxon>Eukaryota</taxon>
        <taxon>Fungi</taxon>
        <taxon>Dikarya</taxon>
        <taxon>Basidiomycota</taxon>
        <taxon>Agaricomycotina</taxon>
        <taxon>Agaricomycetes</taxon>
        <taxon>Agaricomycetidae</taxon>
        <taxon>Agaricales</taxon>
        <taxon>Marasmiineae</taxon>
        <taxon>Physalacriaceae</taxon>
        <taxon>Desarmillaria</taxon>
    </lineage>
</organism>
<evidence type="ECO:0000256" key="1">
    <source>
        <dbReference type="SAM" id="Coils"/>
    </source>
</evidence>
<dbReference type="AlphaFoldDB" id="A0AA39NNQ6"/>
<dbReference type="Proteomes" id="UP001175211">
    <property type="component" value="Unassembled WGS sequence"/>
</dbReference>
<evidence type="ECO:0000256" key="2">
    <source>
        <dbReference type="SAM" id="MobiDB-lite"/>
    </source>
</evidence>
<keyword evidence="1" id="KW-0175">Coiled coil</keyword>
<dbReference type="RefSeq" id="XP_060338801.1">
    <property type="nucleotide sequence ID" value="XM_060481156.1"/>
</dbReference>
<proteinExistence type="predicted"/>
<accession>A0AA39NNQ6</accession>
<comment type="caution">
    <text evidence="3">The sequence shown here is derived from an EMBL/GenBank/DDBJ whole genome shotgun (WGS) entry which is preliminary data.</text>
</comment>
<gene>
    <name evidence="3" type="ORF">EV420DRAFT_1942</name>
</gene>
<dbReference type="GeneID" id="85364704"/>
<feature type="region of interest" description="Disordered" evidence="2">
    <location>
        <begin position="1"/>
        <end position="26"/>
    </location>
</feature>
<reference evidence="3" key="1">
    <citation type="submission" date="2023-06" db="EMBL/GenBank/DDBJ databases">
        <authorList>
            <consortium name="Lawrence Berkeley National Laboratory"/>
            <person name="Ahrendt S."/>
            <person name="Sahu N."/>
            <person name="Indic B."/>
            <person name="Wong-Bajracharya J."/>
            <person name="Merenyi Z."/>
            <person name="Ke H.-M."/>
            <person name="Monk M."/>
            <person name="Kocsube S."/>
            <person name="Drula E."/>
            <person name="Lipzen A."/>
            <person name="Balint B."/>
            <person name="Henrissat B."/>
            <person name="Andreopoulos B."/>
            <person name="Martin F.M."/>
            <person name="Harder C.B."/>
            <person name="Rigling D."/>
            <person name="Ford K.L."/>
            <person name="Foster G.D."/>
            <person name="Pangilinan J."/>
            <person name="Papanicolaou A."/>
            <person name="Barry K."/>
            <person name="LaButti K."/>
            <person name="Viragh M."/>
            <person name="Koriabine M."/>
            <person name="Yan M."/>
            <person name="Riley R."/>
            <person name="Champramary S."/>
            <person name="Plett K.L."/>
            <person name="Tsai I.J."/>
            <person name="Slot J."/>
            <person name="Sipos G."/>
            <person name="Plett J."/>
            <person name="Nagy L.G."/>
            <person name="Grigoriev I.V."/>
        </authorList>
    </citation>
    <scope>NUCLEOTIDE SEQUENCE</scope>
    <source>
        <strain evidence="3">CCBAS 213</strain>
    </source>
</reference>
<feature type="compositionally biased region" description="Basic and acidic residues" evidence="2">
    <location>
        <begin position="17"/>
        <end position="26"/>
    </location>
</feature>
<evidence type="ECO:0008006" key="5">
    <source>
        <dbReference type="Google" id="ProtNLM"/>
    </source>
</evidence>
<protein>
    <recommendedName>
        <fullName evidence="5">F-box domain-containing protein</fullName>
    </recommendedName>
</protein>
<evidence type="ECO:0000313" key="4">
    <source>
        <dbReference type="Proteomes" id="UP001175211"/>
    </source>
</evidence>
<dbReference type="EMBL" id="JAUEPS010000001">
    <property type="protein sequence ID" value="KAK0469008.1"/>
    <property type="molecule type" value="Genomic_DNA"/>
</dbReference>
<keyword evidence="4" id="KW-1185">Reference proteome</keyword>
<sequence>MAAKRRPRSSSAMQAHRVGDDSHAESQYTDEVHKYLDRTCPHLLNSNSPPSEIEARNIASFIHDARSELQEADMEILSLQQAMNLAKEKRSRIARCIAAPQAILSSIRRLPPEILSLIFAWGLPTKTYHVFDVKGVPWVLGQVCSRWRVTALSFASLWSTFTLTKYPRRASLHPDYLIFLLNSALSRSRHKGLTFHYSPHTRRYPHNHLFIQALVRHAPRWSHVTLTGVPENLVPHFFPAKGKLLSLQRLVLGRQSMGYIDLFEQAPRLHDVTYQPPPPQSSAFSFPWSQLTSIAIQDRFNTVMSVITLCTKLECLTHQLGFLAIWWDRNGVVGPRLVHNKLRVLRLDYPAILLPIVSFPSLQSLEIDGPSPEEYLGPLASFIQTSGCSLQTLSLQMFKGIPHELYEVLKLCPEVYNLKLEIKDPGPAFEGLLKFLSQNGEHCEADVSPVLPKLRHLHIGVRRDPGDDTLTSEQEASSCYTMVDMISSRWAVNTGDSRERLRSIVYCADFANDLKLSEIDRLEEMKKEGLKVSVSLNDKKVI</sequence>
<feature type="coiled-coil region" evidence="1">
    <location>
        <begin position="62"/>
        <end position="89"/>
    </location>
</feature>